<feature type="transmembrane region" description="Helical" evidence="2">
    <location>
        <begin position="73"/>
        <end position="96"/>
    </location>
</feature>
<dbReference type="Pfam" id="PF26438">
    <property type="entry name" value="DUF8108_N"/>
    <property type="match status" value="1"/>
</dbReference>
<dbReference type="RefSeq" id="WP_205081453.1">
    <property type="nucleotide sequence ID" value="NZ_JAFEUF010000013.1"/>
</dbReference>
<comment type="caution">
    <text evidence="4">The sequence shown here is derived from an EMBL/GenBank/DDBJ whole genome shotgun (WGS) entry which is preliminary data.</text>
</comment>
<keyword evidence="5" id="KW-1185">Reference proteome</keyword>
<evidence type="ECO:0000259" key="3">
    <source>
        <dbReference type="Pfam" id="PF26438"/>
    </source>
</evidence>
<organism evidence="4 5">
    <name type="scientific">Streptomyces durocortorensis</name>
    <dbReference type="NCBI Taxonomy" id="2811104"/>
    <lineage>
        <taxon>Bacteria</taxon>
        <taxon>Bacillati</taxon>
        <taxon>Actinomycetota</taxon>
        <taxon>Actinomycetes</taxon>
        <taxon>Kitasatosporales</taxon>
        <taxon>Streptomycetaceae</taxon>
        <taxon>Streptomyces</taxon>
    </lineage>
</organism>
<keyword evidence="2" id="KW-0472">Membrane</keyword>
<dbReference type="EMBL" id="JAFEUF010000013">
    <property type="protein sequence ID" value="MBM7053193.1"/>
    <property type="molecule type" value="Genomic_DNA"/>
</dbReference>
<feature type="domain" description="DUF8108" evidence="3">
    <location>
        <begin position="44"/>
        <end position="103"/>
    </location>
</feature>
<name>A0ABS2HUM5_9ACTN</name>
<evidence type="ECO:0000256" key="1">
    <source>
        <dbReference type="SAM" id="MobiDB-lite"/>
    </source>
</evidence>
<evidence type="ECO:0000313" key="4">
    <source>
        <dbReference type="EMBL" id="MBM7053193.1"/>
    </source>
</evidence>
<gene>
    <name evidence="4" type="ORF">JS521_04750</name>
</gene>
<dbReference type="Proteomes" id="UP000712045">
    <property type="component" value="Unassembled WGS sequence"/>
</dbReference>
<sequence>MRRRRTARRESASIEPPPGYYIAGVTGREPPDAAQRALILDWVVSRRIASGWRVESRSGSQVVLVRGQPVNHVLHAFLTVFSCLVWGVVWAGLALVNRVDREALTVDAQGRIVTVSAP</sequence>
<evidence type="ECO:0000256" key="2">
    <source>
        <dbReference type="SAM" id="Phobius"/>
    </source>
</evidence>
<evidence type="ECO:0000313" key="5">
    <source>
        <dbReference type="Proteomes" id="UP000712045"/>
    </source>
</evidence>
<keyword evidence="2" id="KW-1133">Transmembrane helix</keyword>
<reference evidence="4 5" key="1">
    <citation type="submission" date="2021-02" db="EMBL/GenBank/DDBJ databases">
        <title>Genome Streptomyces sp. RHZ10.</title>
        <authorList>
            <person name="Besaury L."/>
        </authorList>
    </citation>
    <scope>NUCLEOTIDE SEQUENCE [LARGE SCALE GENOMIC DNA]</scope>
    <source>
        <strain evidence="4 5">RHZ10</strain>
    </source>
</reference>
<feature type="region of interest" description="Disordered" evidence="1">
    <location>
        <begin position="1"/>
        <end position="22"/>
    </location>
</feature>
<protein>
    <recommendedName>
        <fullName evidence="3">DUF8108 domain-containing protein</fullName>
    </recommendedName>
</protein>
<accession>A0ABS2HUM5</accession>
<keyword evidence="2" id="KW-0812">Transmembrane</keyword>
<dbReference type="InterPro" id="IPR058962">
    <property type="entry name" value="DUF8108_N"/>
</dbReference>
<proteinExistence type="predicted"/>